<comment type="similarity">
    <text evidence="2">Belongs to the CPA3 antiporters (TC 2.A.63) subunit E family.</text>
</comment>
<comment type="caution">
    <text evidence="8">The sequence shown here is derived from an EMBL/GenBank/DDBJ whole genome shotgun (WGS) entry which is preliminary data.</text>
</comment>
<dbReference type="Pfam" id="PF01899">
    <property type="entry name" value="MNHE"/>
    <property type="match status" value="1"/>
</dbReference>
<proteinExistence type="inferred from homology"/>
<dbReference type="GO" id="GO:0008324">
    <property type="term" value="F:monoatomic cation transmembrane transporter activity"/>
    <property type="evidence" value="ECO:0007669"/>
    <property type="project" value="InterPro"/>
</dbReference>
<evidence type="ECO:0000256" key="6">
    <source>
        <dbReference type="ARBA" id="ARBA00023136"/>
    </source>
</evidence>
<dbReference type="AlphaFoldDB" id="A0A0A1YJ36"/>
<evidence type="ECO:0000256" key="4">
    <source>
        <dbReference type="ARBA" id="ARBA00022692"/>
    </source>
</evidence>
<keyword evidence="3" id="KW-1003">Cell membrane</keyword>
<reference evidence="8 9" key="1">
    <citation type="journal article" date="2014" name="Genome Announc.">
        <title>Draft Genome Sequence of Petroleum Oil-Degrading Marine Bacterium Pseudomonas taeanensis Strain MS-3, Isolated from a Crude Oil-Contaminated Seashore.</title>
        <authorList>
            <person name="Lee S.Y."/>
            <person name="Kim S.H."/>
            <person name="Lee D.G."/>
            <person name="Shin S."/>
            <person name="Yun S.H."/>
            <person name="Choi C.W."/>
            <person name="Chung Y.H."/>
            <person name="Choi J.S."/>
            <person name="Kahng H.Y."/>
            <person name="Kim S.I."/>
        </authorList>
    </citation>
    <scope>NUCLEOTIDE SEQUENCE [LARGE SCALE GENOMIC DNA]</scope>
    <source>
        <strain evidence="8 9">MS-3</strain>
    </source>
</reference>
<evidence type="ECO:0000256" key="1">
    <source>
        <dbReference type="ARBA" id="ARBA00004651"/>
    </source>
</evidence>
<evidence type="ECO:0000256" key="7">
    <source>
        <dbReference type="SAM" id="Phobius"/>
    </source>
</evidence>
<dbReference type="eggNOG" id="COG1863">
    <property type="taxonomic scope" value="Bacteria"/>
</dbReference>
<evidence type="ECO:0000256" key="5">
    <source>
        <dbReference type="ARBA" id="ARBA00022989"/>
    </source>
</evidence>
<dbReference type="PIRSF" id="PIRSF019239">
    <property type="entry name" value="MrpE"/>
    <property type="match status" value="1"/>
</dbReference>
<dbReference type="EMBL" id="AWSQ01000004">
    <property type="protein sequence ID" value="KFX68689.1"/>
    <property type="molecule type" value="Genomic_DNA"/>
</dbReference>
<name>A0A0A1YJ36_9PSED</name>
<keyword evidence="6 7" id="KW-0472">Membrane</keyword>
<dbReference type="Proteomes" id="UP000030063">
    <property type="component" value="Unassembled WGS sequence"/>
</dbReference>
<dbReference type="GO" id="GO:0005886">
    <property type="term" value="C:plasma membrane"/>
    <property type="evidence" value="ECO:0007669"/>
    <property type="project" value="UniProtKB-SubCell"/>
</dbReference>
<dbReference type="STRING" id="1395571.TMS3_0114410"/>
<organism evidence="8 9">
    <name type="scientific">Pseudomonas taeanensis MS-3</name>
    <dbReference type="NCBI Taxonomy" id="1395571"/>
    <lineage>
        <taxon>Bacteria</taxon>
        <taxon>Pseudomonadati</taxon>
        <taxon>Pseudomonadota</taxon>
        <taxon>Gammaproteobacteria</taxon>
        <taxon>Pseudomonadales</taxon>
        <taxon>Pseudomonadaceae</taxon>
        <taxon>Pseudomonas</taxon>
    </lineage>
</organism>
<protein>
    <submittedName>
        <fullName evidence="8">Cation:proton antiporter</fullName>
    </submittedName>
</protein>
<evidence type="ECO:0000256" key="3">
    <source>
        <dbReference type="ARBA" id="ARBA00022475"/>
    </source>
</evidence>
<feature type="transmembrane region" description="Helical" evidence="7">
    <location>
        <begin position="63"/>
        <end position="85"/>
    </location>
</feature>
<dbReference type="InterPro" id="IPR002758">
    <property type="entry name" value="Cation_antiport_E"/>
</dbReference>
<dbReference type="PANTHER" id="PTHR34584">
    <property type="entry name" value="NA(+)/H(+) ANTIPORTER SUBUNIT E1"/>
    <property type="match status" value="1"/>
</dbReference>
<keyword evidence="4 7" id="KW-0812">Transmembrane</keyword>
<evidence type="ECO:0000313" key="8">
    <source>
        <dbReference type="EMBL" id="KFX68689.1"/>
    </source>
</evidence>
<sequence length="167" mass="18757">MKARRWFPQPLLSLSLLVVWMLLANDFSLGQCLLGALLGWVIPLVTEVFWINPPRVDKPFKLCLFFLRVLGDIVVANLEVARLILNPKAEMRPAFVEIPIELEDELALTMLASIISLTPGTVTADMSDDRKTLLVHALDVADEARLIRDIKTRYEAPLLEVFACSTT</sequence>
<comment type="subcellular location">
    <subcellularLocation>
        <location evidence="1">Cell membrane</location>
        <topology evidence="1">Multi-pass membrane protein</topology>
    </subcellularLocation>
</comment>
<gene>
    <name evidence="8" type="ORF">TMS3_0114410</name>
</gene>
<keyword evidence="5 7" id="KW-1133">Transmembrane helix</keyword>
<evidence type="ECO:0000313" key="9">
    <source>
        <dbReference type="Proteomes" id="UP000030063"/>
    </source>
</evidence>
<dbReference type="OrthoDB" id="9807187at2"/>
<keyword evidence="9" id="KW-1185">Reference proteome</keyword>
<dbReference type="PANTHER" id="PTHR34584:SF1">
    <property type="entry name" value="NA(+)_H(+) ANTIPORTER SUBUNIT E1"/>
    <property type="match status" value="1"/>
</dbReference>
<dbReference type="RefSeq" id="WP_025165909.1">
    <property type="nucleotide sequence ID" value="NZ_AWSQ01000004.1"/>
</dbReference>
<accession>A0A0A1YJ36</accession>
<evidence type="ECO:0000256" key="2">
    <source>
        <dbReference type="ARBA" id="ARBA00006228"/>
    </source>
</evidence>
<feature type="transmembrane region" description="Helical" evidence="7">
    <location>
        <begin position="34"/>
        <end position="51"/>
    </location>
</feature>
<dbReference type="NCBIfam" id="NF006518">
    <property type="entry name" value="PRK08965.1-2"/>
    <property type="match status" value="1"/>
</dbReference>